<dbReference type="Proteomes" id="UP000290809">
    <property type="component" value="Unassembled WGS sequence"/>
</dbReference>
<name>A0A430Q4P3_SCHBO</name>
<dbReference type="InterPro" id="IPR004000">
    <property type="entry name" value="Actin"/>
</dbReference>
<evidence type="ECO:0000313" key="2">
    <source>
        <dbReference type="EMBL" id="RTG82672.1"/>
    </source>
</evidence>
<dbReference type="Pfam" id="PF00022">
    <property type="entry name" value="Actin"/>
    <property type="match status" value="1"/>
</dbReference>
<keyword evidence="3" id="KW-1185">Reference proteome</keyword>
<reference evidence="2 3" key="1">
    <citation type="journal article" date="2019" name="PLoS Pathog.">
        <title>Genome sequence of the bovine parasite Schistosoma bovis Tanzania.</title>
        <authorList>
            <person name="Oey H."/>
            <person name="Zakrzewski M."/>
            <person name="Gobert G."/>
            <person name="Gravermann K."/>
            <person name="Stoye J."/>
            <person name="Jones M."/>
            <person name="Mcmanus D."/>
            <person name="Krause L."/>
        </authorList>
    </citation>
    <scope>NUCLEOTIDE SEQUENCE [LARGE SCALE GENOMIC DNA]</scope>
    <source>
        <strain evidence="2 3">TAN1997</strain>
    </source>
</reference>
<sequence length="68" mass="7555">MTQILFETFNTPAMYFAIQSVLSLYGRTTDIVLDSGEGVTHTVPIYEGYALLYAILHLDLAGRNLTTL</sequence>
<accession>A0A430Q4P3</accession>
<comment type="function">
    <text evidence="1">Actins are highly conserved proteins that are involved in various types of cell motility and are ubiquitously expressed in all eukaryotic cells.</text>
</comment>
<dbReference type="SUPFAM" id="SSF53067">
    <property type="entry name" value="Actin-like ATPase domain"/>
    <property type="match status" value="2"/>
</dbReference>
<organism evidence="2 3">
    <name type="scientific">Schistosoma bovis</name>
    <name type="common">Blood fluke</name>
    <dbReference type="NCBI Taxonomy" id="6184"/>
    <lineage>
        <taxon>Eukaryota</taxon>
        <taxon>Metazoa</taxon>
        <taxon>Spiralia</taxon>
        <taxon>Lophotrochozoa</taxon>
        <taxon>Platyhelminthes</taxon>
        <taxon>Trematoda</taxon>
        <taxon>Digenea</taxon>
        <taxon>Strigeidida</taxon>
        <taxon>Schistosomatoidea</taxon>
        <taxon>Schistosomatidae</taxon>
        <taxon>Schistosoma</taxon>
    </lineage>
</organism>
<evidence type="ECO:0000313" key="3">
    <source>
        <dbReference type="Proteomes" id="UP000290809"/>
    </source>
</evidence>
<dbReference type="InterPro" id="IPR043129">
    <property type="entry name" value="ATPase_NBD"/>
</dbReference>
<proteinExistence type="predicted"/>
<dbReference type="AlphaFoldDB" id="A0A430Q4P3"/>
<evidence type="ECO:0000256" key="1">
    <source>
        <dbReference type="ARBA" id="ARBA00003520"/>
    </source>
</evidence>
<dbReference type="EMBL" id="QMKO01002743">
    <property type="protein sequence ID" value="RTG82672.1"/>
    <property type="molecule type" value="Genomic_DNA"/>
</dbReference>
<gene>
    <name evidence="2" type="ORF">DC041_0012219</name>
</gene>
<protein>
    <submittedName>
        <fullName evidence="2">Actin beta/gamma 1</fullName>
    </submittedName>
</protein>
<dbReference type="STRING" id="6184.A0A430Q4P3"/>
<dbReference type="PANTHER" id="PTHR11937">
    <property type="entry name" value="ACTIN"/>
    <property type="match status" value="1"/>
</dbReference>
<comment type="caution">
    <text evidence="2">The sequence shown here is derived from an EMBL/GenBank/DDBJ whole genome shotgun (WGS) entry which is preliminary data.</text>
</comment>
<dbReference type="Gene3D" id="3.30.420.40">
    <property type="match status" value="2"/>
</dbReference>